<organism evidence="1 2">
    <name type="scientific">Pseudobutyrivibrio xylanivorans DSM 14809</name>
    <dbReference type="NCBI Taxonomy" id="1123012"/>
    <lineage>
        <taxon>Bacteria</taxon>
        <taxon>Bacillati</taxon>
        <taxon>Bacillota</taxon>
        <taxon>Clostridia</taxon>
        <taxon>Lachnospirales</taxon>
        <taxon>Lachnospiraceae</taxon>
        <taxon>Pseudobutyrivibrio</taxon>
    </lineage>
</organism>
<sequence>MLDLLQIDINSDGVDWESLTATYDREFVKEVIERERQKSIQYLKESIGVSEL</sequence>
<protein>
    <submittedName>
        <fullName evidence="1">Uncharacterized protein</fullName>
    </submittedName>
</protein>
<dbReference type="EMBL" id="FQYQ01000032">
    <property type="protein sequence ID" value="SHJ60299.1"/>
    <property type="molecule type" value="Genomic_DNA"/>
</dbReference>
<evidence type="ECO:0000313" key="2">
    <source>
        <dbReference type="Proteomes" id="UP000184185"/>
    </source>
</evidence>
<dbReference type="Proteomes" id="UP000184185">
    <property type="component" value="Unassembled WGS sequence"/>
</dbReference>
<keyword evidence="2" id="KW-1185">Reference proteome</keyword>
<gene>
    <name evidence="1" type="ORF">SAMN02745725_02897</name>
</gene>
<dbReference type="AlphaFoldDB" id="A0A1M6KMV2"/>
<accession>A0A1M6KMV2</accession>
<evidence type="ECO:0000313" key="1">
    <source>
        <dbReference type="EMBL" id="SHJ60299.1"/>
    </source>
</evidence>
<name>A0A1M6KMV2_PSEXY</name>
<proteinExistence type="predicted"/>
<dbReference type="RefSeq" id="WP_159430906.1">
    <property type="nucleotide sequence ID" value="NZ_FQYQ01000032.1"/>
</dbReference>
<reference evidence="1 2" key="1">
    <citation type="submission" date="2016-11" db="EMBL/GenBank/DDBJ databases">
        <authorList>
            <person name="Jaros S."/>
            <person name="Januszkiewicz K."/>
            <person name="Wedrychowicz H."/>
        </authorList>
    </citation>
    <scope>NUCLEOTIDE SEQUENCE [LARGE SCALE GENOMIC DNA]</scope>
    <source>
        <strain evidence="1 2">DSM 14809</strain>
    </source>
</reference>